<dbReference type="EMBL" id="KD033156">
    <property type="protein sequence ID" value="EMS66311.1"/>
    <property type="molecule type" value="Genomic_DNA"/>
</dbReference>
<proteinExistence type="predicted"/>
<organism evidence="1">
    <name type="scientific">Triticum urartu</name>
    <name type="common">Red wild einkorn</name>
    <name type="synonym">Crithodium urartu</name>
    <dbReference type="NCBI Taxonomy" id="4572"/>
    <lineage>
        <taxon>Eukaryota</taxon>
        <taxon>Viridiplantae</taxon>
        <taxon>Streptophyta</taxon>
        <taxon>Embryophyta</taxon>
        <taxon>Tracheophyta</taxon>
        <taxon>Spermatophyta</taxon>
        <taxon>Magnoliopsida</taxon>
        <taxon>Liliopsida</taxon>
        <taxon>Poales</taxon>
        <taxon>Poaceae</taxon>
        <taxon>BOP clade</taxon>
        <taxon>Pooideae</taxon>
        <taxon>Triticodae</taxon>
        <taxon>Triticeae</taxon>
        <taxon>Triticinae</taxon>
        <taxon>Triticum</taxon>
    </lineage>
</organism>
<dbReference type="AlphaFoldDB" id="M8A2V8"/>
<evidence type="ECO:0000313" key="1">
    <source>
        <dbReference type="EMBL" id="EMS66311.1"/>
    </source>
</evidence>
<sequence>MGDESVWAKKSGVTTRASLSWYNVTYKAEETVKDLMAKTPKFNALLRLPNRLDRPHHILPIGSCTPVNSIANGCKQSQFD</sequence>
<gene>
    <name evidence="1" type="ORF">TRIUR3_00993</name>
</gene>
<name>M8A2V8_TRIUA</name>
<accession>M8A2V8</accession>
<reference evidence="1" key="1">
    <citation type="journal article" date="2013" name="Nature">
        <title>Draft genome of the wheat A-genome progenitor Triticum urartu.</title>
        <authorList>
            <person name="Ling H.Q."/>
            <person name="Zhao S."/>
            <person name="Liu D."/>
            <person name="Wang J."/>
            <person name="Sun H."/>
            <person name="Zhang C."/>
            <person name="Fan H."/>
            <person name="Li D."/>
            <person name="Dong L."/>
            <person name="Tao Y."/>
            <person name="Gao C."/>
            <person name="Wu H."/>
            <person name="Li Y."/>
            <person name="Cui Y."/>
            <person name="Guo X."/>
            <person name="Zheng S."/>
            <person name="Wang B."/>
            <person name="Yu K."/>
            <person name="Liang Q."/>
            <person name="Yang W."/>
            <person name="Lou X."/>
            <person name="Chen J."/>
            <person name="Feng M."/>
            <person name="Jian J."/>
            <person name="Zhang X."/>
            <person name="Luo G."/>
            <person name="Jiang Y."/>
            <person name="Liu J."/>
            <person name="Wang Z."/>
            <person name="Sha Y."/>
            <person name="Zhang B."/>
            <person name="Wu H."/>
            <person name="Tang D."/>
            <person name="Shen Q."/>
            <person name="Xue P."/>
            <person name="Zou S."/>
            <person name="Wang X."/>
            <person name="Liu X."/>
            <person name="Wang F."/>
            <person name="Yang Y."/>
            <person name="An X."/>
            <person name="Dong Z."/>
            <person name="Zhang K."/>
            <person name="Zhang X."/>
            <person name="Luo M.C."/>
            <person name="Dvorak J."/>
            <person name="Tong Y."/>
            <person name="Wang J."/>
            <person name="Yang H."/>
            <person name="Li Z."/>
            <person name="Wang D."/>
            <person name="Zhang A."/>
            <person name="Wang J."/>
        </authorList>
    </citation>
    <scope>NUCLEOTIDE SEQUENCE</scope>
</reference>
<protein>
    <submittedName>
        <fullName evidence="1">Uncharacterized protein</fullName>
    </submittedName>
</protein>